<evidence type="ECO:0000313" key="4">
    <source>
        <dbReference type="Proteomes" id="UP000800041"/>
    </source>
</evidence>
<evidence type="ECO:0000256" key="1">
    <source>
        <dbReference type="SAM" id="MobiDB-lite"/>
    </source>
</evidence>
<dbReference type="Gene3D" id="3.40.390.10">
    <property type="entry name" value="Collagenase (Catalytic Domain)"/>
    <property type="match status" value="1"/>
</dbReference>
<sequence length="363" mass="40670">MVKLSFSLLLTSLLTIFTSALPPGSAPQNPNPHSLLARAAGLVKRHNIDNFKGCNAEQKAQIQVGYEDALKLADKVWRLYYDELFTAADHIPGSLPDDTPWLKRCFGDIQDSKDDYIRATNVYNNIRNWWPYRFFDWIFGKRIHAYCTDEFGICVRDPGIGAYARNLDDGPRITLCPPHFYTYTFPSLDVLKECLDTDWQNKQKHIASYRGAGHIFLHEMVHLEVISGKPHIPDVKCWTGETEVGGWYGPYKTERLAKRWPECARNNADNYAVFASAYWFSKFYGTPDVPTSKSGLSANSNDDQIGNVDASESIYADEAGSSSGNEPAFGDSGYFPDVDQLNHMASVGKSLEDAPETLTSIPA</sequence>
<evidence type="ECO:0000313" key="3">
    <source>
        <dbReference type="EMBL" id="KAF1990281.1"/>
    </source>
</evidence>
<keyword evidence="4" id="KW-1185">Reference proteome</keyword>
<organism evidence="3 4">
    <name type="scientific">Aulographum hederae CBS 113979</name>
    <dbReference type="NCBI Taxonomy" id="1176131"/>
    <lineage>
        <taxon>Eukaryota</taxon>
        <taxon>Fungi</taxon>
        <taxon>Dikarya</taxon>
        <taxon>Ascomycota</taxon>
        <taxon>Pezizomycotina</taxon>
        <taxon>Dothideomycetes</taxon>
        <taxon>Pleosporomycetidae</taxon>
        <taxon>Aulographales</taxon>
        <taxon>Aulographaceae</taxon>
    </lineage>
</organism>
<accession>A0A6G1HAP5</accession>
<dbReference type="AlphaFoldDB" id="A0A6G1HAP5"/>
<evidence type="ECO:0000256" key="2">
    <source>
        <dbReference type="SAM" id="SignalP"/>
    </source>
</evidence>
<dbReference type="SUPFAM" id="SSF55486">
    <property type="entry name" value="Metalloproteases ('zincins'), catalytic domain"/>
    <property type="match status" value="1"/>
</dbReference>
<feature type="signal peptide" evidence="2">
    <location>
        <begin position="1"/>
        <end position="20"/>
    </location>
</feature>
<dbReference type="Proteomes" id="UP000800041">
    <property type="component" value="Unassembled WGS sequence"/>
</dbReference>
<proteinExistence type="predicted"/>
<evidence type="ECO:0008006" key="5">
    <source>
        <dbReference type="Google" id="ProtNLM"/>
    </source>
</evidence>
<dbReference type="EMBL" id="ML977142">
    <property type="protein sequence ID" value="KAF1990281.1"/>
    <property type="molecule type" value="Genomic_DNA"/>
</dbReference>
<name>A0A6G1HAP5_9PEZI</name>
<reference evidence="3" key="1">
    <citation type="journal article" date="2020" name="Stud. Mycol.">
        <title>101 Dothideomycetes genomes: a test case for predicting lifestyles and emergence of pathogens.</title>
        <authorList>
            <person name="Haridas S."/>
            <person name="Albert R."/>
            <person name="Binder M."/>
            <person name="Bloem J."/>
            <person name="Labutti K."/>
            <person name="Salamov A."/>
            <person name="Andreopoulos B."/>
            <person name="Baker S."/>
            <person name="Barry K."/>
            <person name="Bills G."/>
            <person name="Bluhm B."/>
            <person name="Cannon C."/>
            <person name="Castanera R."/>
            <person name="Culley D."/>
            <person name="Daum C."/>
            <person name="Ezra D."/>
            <person name="Gonzalez J."/>
            <person name="Henrissat B."/>
            <person name="Kuo A."/>
            <person name="Liang C."/>
            <person name="Lipzen A."/>
            <person name="Lutzoni F."/>
            <person name="Magnuson J."/>
            <person name="Mondo S."/>
            <person name="Nolan M."/>
            <person name="Ohm R."/>
            <person name="Pangilinan J."/>
            <person name="Park H.-J."/>
            <person name="Ramirez L."/>
            <person name="Alfaro M."/>
            <person name="Sun H."/>
            <person name="Tritt A."/>
            <person name="Yoshinaga Y."/>
            <person name="Zwiers L.-H."/>
            <person name="Turgeon B."/>
            <person name="Goodwin S."/>
            <person name="Spatafora J."/>
            <person name="Crous P."/>
            <person name="Grigoriev I."/>
        </authorList>
    </citation>
    <scope>NUCLEOTIDE SEQUENCE</scope>
    <source>
        <strain evidence="3">CBS 113979</strain>
    </source>
</reference>
<protein>
    <recommendedName>
        <fullName evidence="5">Lysine-specific metallo-endopeptidase domain-containing protein</fullName>
    </recommendedName>
</protein>
<keyword evidence="2" id="KW-0732">Signal</keyword>
<dbReference type="InterPro" id="IPR024079">
    <property type="entry name" value="MetalloPept_cat_dom_sf"/>
</dbReference>
<dbReference type="GO" id="GO:0008237">
    <property type="term" value="F:metallopeptidase activity"/>
    <property type="evidence" value="ECO:0007669"/>
    <property type="project" value="InterPro"/>
</dbReference>
<gene>
    <name evidence="3" type="ORF">K402DRAFT_226294</name>
</gene>
<feature type="region of interest" description="Disordered" evidence="1">
    <location>
        <begin position="312"/>
        <end position="336"/>
    </location>
</feature>
<dbReference type="OrthoDB" id="1896086at2759"/>
<feature type="chain" id="PRO_5026254550" description="Lysine-specific metallo-endopeptidase domain-containing protein" evidence="2">
    <location>
        <begin position="21"/>
        <end position="363"/>
    </location>
</feature>